<reference evidence="2 3" key="1">
    <citation type="submission" date="2024-09" db="EMBL/GenBank/DDBJ databases">
        <title>Itraconazole resistance in Madurella fahalii resulting from another homologue of gene encoding cytochrome P450 14-alpha sterol demethylase (CYP51).</title>
        <authorList>
            <person name="Yoshioka I."/>
            <person name="Fahal A.H."/>
            <person name="Kaneko S."/>
            <person name="Yaguchi T."/>
        </authorList>
    </citation>
    <scope>NUCLEOTIDE SEQUENCE [LARGE SCALE GENOMIC DNA]</scope>
    <source>
        <strain evidence="2 3">IFM 68171</strain>
    </source>
</reference>
<comment type="caution">
    <text evidence="2">The sequence shown here is derived from an EMBL/GenBank/DDBJ whole genome shotgun (WGS) entry which is preliminary data.</text>
</comment>
<accession>A0ABQ0G6K8</accession>
<feature type="region of interest" description="Disordered" evidence="1">
    <location>
        <begin position="207"/>
        <end position="278"/>
    </location>
</feature>
<evidence type="ECO:0000313" key="2">
    <source>
        <dbReference type="EMBL" id="GAB1313381.1"/>
    </source>
</evidence>
<feature type="compositionally biased region" description="Polar residues" evidence="1">
    <location>
        <begin position="234"/>
        <end position="243"/>
    </location>
</feature>
<proteinExistence type="predicted"/>
<sequence>MPYSDNLYSALDEEAEIEAITDPLGQPGPSGLGVAPTSSRQDPYVVYANTRASQEALNLGDHVDVEDTDLFSPTDGYFGSISGTSSNALGAAASSNVSYVPDLLVEDPSLERSTAEGKAREAEQERLGNIHGVSDYGNEGRTAAFRNDSASAYSLTTAQQSTGAASQSRGATYYNPSSPPRTILPSTTAPASYTTYSTRRFAYHGEHSPFLPSEAPPAYTPSPTSSSGSQDASRNYSTFSRPTGVSDDLGRLEESSGLSPRQPQSMGSPNSNGSDQVAPARRQRIWRYARNCKMMVLSLVLLLITIGFLTRLVRGVSDEKGSTHKPPPSQPDMNYPDMDGGFSWDSKYTCKNDRIARPTKSFDVSFDPERPLTLVQKTIDDDGRHGWSEVHVQGVIVFRRTGSDTPDSSVVVETIVNDDNLAVNTFWNAENQLLVVTVPHRIDWSHGSQRPCVNVKITVWIPEGGALDRLEVNTVHLDIKLLDNLSLSVSKHTKLNSIAGSVVSASTGALNRHDGIFGAGAPEEFGFQTQSFRFRSRFIEVKTTASPIKGLWPLYDYLGLESTAGNINVLVQPKEVDKDAPKPAILYIKSMSGNVDFRQPILEAEQMFKHLQMLEADGGVDIAKVEARADMPIPARDYRVDVYTTSGDIVGAAAFSSSAGFRSMSGAMTVDLLPVLDWSLAKDGGREAGLRTISTSGRTEVSVLEPMWVDASSGTYLDVGRPDGWNERPPLRCLYAEHSSTSSNIKLRYPGSWEGDIALSSLTGELKVAGDGVKLIKAGSDWPGFNKTLLARKGKKGEGGKIGGKSTSGDVDVVVGEMKGVDEMNWLTVGRG</sequence>
<dbReference type="EMBL" id="BAAFSV010000002">
    <property type="protein sequence ID" value="GAB1313381.1"/>
    <property type="molecule type" value="Genomic_DNA"/>
</dbReference>
<protein>
    <submittedName>
        <fullName evidence="2">Uncharacterized protein</fullName>
    </submittedName>
</protein>
<evidence type="ECO:0000256" key="1">
    <source>
        <dbReference type="SAM" id="MobiDB-lite"/>
    </source>
</evidence>
<evidence type="ECO:0000313" key="3">
    <source>
        <dbReference type="Proteomes" id="UP001628179"/>
    </source>
</evidence>
<keyword evidence="3" id="KW-1185">Reference proteome</keyword>
<dbReference type="GeneID" id="98174335"/>
<feature type="compositionally biased region" description="Polar residues" evidence="1">
    <location>
        <begin position="256"/>
        <end position="275"/>
    </location>
</feature>
<feature type="region of interest" description="Disordered" evidence="1">
    <location>
        <begin position="317"/>
        <end position="336"/>
    </location>
</feature>
<feature type="compositionally biased region" description="Polar residues" evidence="1">
    <location>
        <begin position="156"/>
        <end position="176"/>
    </location>
</feature>
<feature type="region of interest" description="Disordered" evidence="1">
    <location>
        <begin position="156"/>
        <end position="189"/>
    </location>
</feature>
<dbReference type="Proteomes" id="UP001628179">
    <property type="component" value="Unassembled WGS sequence"/>
</dbReference>
<gene>
    <name evidence="2" type="ORF">MFIFM68171_03591</name>
</gene>
<name>A0ABQ0G6K8_9PEZI</name>
<feature type="compositionally biased region" description="Low complexity" evidence="1">
    <location>
        <begin position="221"/>
        <end position="233"/>
    </location>
</feature>
<organism evidence="2 3">
    <name type="scientific">Madurella fahalii</name>
    <dbReference type="NCBI Taxonomy" id="1157608"/>
    <lineage>
        <taxon>Eukaryota</taxon>
        <taxon>Fungi</taxon>
        <taxon>Dikarya</taxon>
        <taxon>Ascomycota</taxon>
        <taxon>Pezizomycotina</taxon>
        <taxon>Sordariomycetes</taxon>
        <taxon>Sordariomycetidae</taxon>
        <taxon>Sordariales</taxon>
        <taxon>Sordariales incertae sedis</taxon>
        <taxon>Madurella</taxon>
    </lineage>
</organism>
<dbReference type="RefSeq" id="XP_070915113.1">
    <property type="nucleotide sequence ID" value="XM_071059012.1"/>
</dbReference>